<name>A0A8S0XHB6_9GAMM</name>
<dbReference type="Proteomes" id="UP000494216">
    <property type="component" value="Unassembled WGS sequence"/>
</dbReference>
<comment type="caution">
    <text evidence="1">The sequence shown here is derived from an EMBL/GenBank/DDBJ whole genome shotgun (WGS) entry which is preliminary data.</text>
</comment>
<accession>A0A8S0XHB6</accession>
<reference evidence="1 2" key="1">
    <citation type="submission" date="2020-02" db="EMBL/GenBank/DDBJ databases">
        <authorList>
            <person name="Hogendoorn C."/>
        </authorList>
    </citation>
    <scope>NUCLEOTIDE SEQUENCE [LARGE SCALE GENOMIC DNA]</scope>
    <source>
        <strain evidence="1">METHB21</strain>
    </source>
</reference>
<dbReference type="EMBL" id="CADCXN010000013">
    <property type="protein sequence ID" value="CAA9889551.1"/>
    <property type="molecule type" value="Genomic_DNA"/>
</dbReference>
<keyword evidence="2" id="KW-1185">Reference proteome</keyword>
<proteinExistence type="predicted"/>
<gene>
    <name evidence="1" type="ORF">METHB2_110050</name>
</gene>
<dbReference type="AlphaFoldDB" id="A0A8S0XHB6"/>
<evidence type="ECO:0000313" key="1">
    <source>
        <dbReference type="EMBL" id="CAA9889551.1"/>
    </source>
</evidence>
<protein>
    <submittedName>
        <fullName evidence="1">Uncharacterized protein</fullName>
    </submittedName>
</protein>
<evidence type="ECO:0000313" key="2">
    <source>
        <dbReference type="Proteomes" id="UP000494216"/>
    </source>
</evidence>
<organism evidence="1 2">
    <name type="scientific">Candidatus Methylobacter favarea</name>
    <dbReference type="NCBI Taxonomy" id="2707345"/>
    <lineage>
        <taxon>Bacteria</taxon>
        <taxon>Pseudomonadati</taxon>
        <taxon>Pseudomonadota</taxon>
        <taxon>Gammaproteobacteria</taxon>
        <taxon>Methylococcales</taxon>
        <taxon>Methylococcaceae</taxon>
        <taxon>Methylobacter</taxon>
    </lineage>
</organism>
<sequence>MSPVHGKVKLPIPAAGIFQKLTFKLNVYFQAQMMRLLLDTGIVCDWLMSEINDRPAIERIQSEGAIVSPVSVWRWQ</sequence>